<keyword evidence="2" id="KW-1185">Reference proteome</keyword>
<dbReference type="RefSeq" id="WP_269033235.1">
    <property type="nucleotide sequence ID" value="NZ_CP114040.1"/>
</dbReference>
<name>A0ABY7GVC5_9BACT</name>
<proteinExistence type="predicted"/>
<reference evidence="1" key="1">
    <citation type="submission" date="2022-11" db="EMBL/GenBank/DDBJ databases">
        <title>Minimal conservation of predation-associated metabolite biosynthetic gene clusters underscores biosynthetic potential of Myxococcota including descriptions for ten novel species: Archangium lansinium sp. nov., Myxococcus landrumus sp. nov., Nannocystis bai.</title>
        <authorList>
            <person name="Ahearne A."/>
            <person name="Stevens C."/>
            <person name="Dowd S."/>
        </authorList>
    </citation>
    <scope>NUCLEOTIDE SEQUENCE</scope>
    <source>
        <strain evidence="1">Fl3</strain>
    </source>
</reference>
<dbReference type="EMBL" id="CP114040">
    <property type="protein sequence ID" value="WAS90908.1"/>
    <property type="molecule type" value="Genomic_DNA"/>
</dbReference>
<evidence type="ECO:0000313" key="2">
    <source>
        <dbReference type="Proteomes" id="UP001164459"/>
    </source>
</evidence>
<accession>A0ABY7GVC5</accession>
<sequence>MPANHWRGAAQHLRSLGLYHGEPSTPDGGRERALRHFQALYRREATVRLDGRRSPLQEAHGG</sequence>
<evidence type="ECO:0000313" key="1">
    <source>
        <dbReference type="EMBL" id="WAS90908.1"/>
    </source>
</evidence>
<gene>
    <name evidence="1" type="ORF">O0S08_32365</name>
</gene>
<protein>
    <submittedName>
        <fullName evidence="1">Uncharacterized protein</fullName>
    </submittedName>
</protein>
<dbReference type="Proteomes" id="UP001164459">
    <property type="component" value="Chromosome"/>
</dbReference>
<organism evidence="1 2">
    <name type="scientific">Nannocystis punicea</name>
    <dbReference type="NCBI Taxonomy" id="2995304"/>
    <lineage>
        <taxon>Bacteria</taxon>
        <taxon>Pseudomonadati</taxon>
        <taxon>Myxococcota</taxon>
        <taxon>Polyangia</taxon>
        <taxon>Nannocystales</taxon>
        <taxon>Nannocystaceae</taxon>
        <taxon>Nannocystis</taxon>
    </lineage>
</organism>